<dbReference type="GO" id="GO:0071555">
    <property type="term" value="P:cell wall organization"/>
    <property type="evidence" value="ECO:0007669"/>
    <property type="project" value="TreeGrafter"/>
</dbReference>
<organism evidence="4 5">
    <name type="scientific">Buchananella hordeovulneris</name>
    <dbReference type="NCBI Taxonomy" id="52770"/>
    <lineage>
        <taxon>Bacteria</taxon>
        <taxon>Bacillati</taxon>
        <taxon>Actinomycetota</taxon>
        <taxon>Actinomycetes</taxon>
        <taxon>Actinomycetales</taxon>
        <taxon>Actinomycetaceae</taxon>
        <taxon>Buchananella</taxon>
    </lineage>
</organism>
<dbReference type="Pfam" id="PF00905">
    <property type="entry name" value="Transpeptidase"/>
    <property type="match status" value="1"/>
</dbReference>
<dbReference type="InterPro" id="IPR054120">
    <property type="entry name" value="PBPA_dimer"/>
</dbReference>
<dbReference type="STRING" id="52770.BSZ40_08230"/>
<feature type="domain" description="Penicillin binding protein A dimerisation" evidence="3">
    <location>
        <begin position="52"/>
        <end position="134"/>
    </location>
</feature>
<dbReference type="EMBL" id="MQVS01000008">
    <property type="protein sequence ID" value="OKL51287.1"/>
    <property type="molecule type" value="Genomic_DNA"/>
</dbReference>
<gene>
    <name evidence="4" type="ORF">BSZ40_08230</name>
</gene>
<keyword evidence="5" id="KW-1185">Reference proteome</keyword>
<dbReference type="GO" id="GO:0005886">
    <property type="term" value="C:plasma membrane"/>
    <property type="evidence" value="ECO:0007669"/>
    <property type="project" value="TreeGrafter"/>
</dbReference>
<dbReference type="GO" id="GO:0008658">
    <property type="term" value="F:penicillin binding"/>
    <property type="evidence" value="ECO:0007669"/>
    <property type="project" value="InterPro"/>
</dbReference>
<dbReference type="Proteomes" id="UP000185612">
    <property type="component" value="Unassembled WGS sequence"/>
</dbReference>
<evidence type="ECO:0000259" key="3">
    <source>
        <dbReference type="Pfam" id="PF21922"/>
    </source>
</evidence>
<reference evidence="5" key="1">
    <citation type="submission" date="2016-12" db="EMBL/GenBank/DDBJ databases">
        <authorList>
            <person name="Meng X."/>
        </authorList>
    </citation>
    <scope>NUCLEOTIDE SEQUENCE [LARGE SCALE GENOMIC DNA]</scope>
    <source>
        <strain evidence="5">DSM 20732</strain>
    </source>
</reference>
<dbReference type="FunCoup" id="A0A1Q5PUN8">
    <property type="interactions" value="4"/>
</dbReference>
<dbReference type="GO" id="GO:0071972">
    <property type="term" value="F:peptidoglycan L,D-transpeptidase activity"/>
    <property type="evidence" value="ECO:0007669"/>
    <property type="project" value="TreeGrafter"/>
</dbReference>
<dbReference type="PANTHER" id="PTHR30627:SF24">
    <property type="entry name" value="PENICILLIN-BINDING PROTEIN 4B"/>
    <property type="match status" value="1"/>
</dbReference>
<dbReference type="InterPro" id="IPR012338">
    <property type="entry name" value="Beta-lactam/transpept-like"/>
</dbReference>
<sequence length="484" mass="51092">MNKQILSTARLVVLMFLTLAVALSLTQVITAQDVRADERNKRRLYESYNVERGPIIVAGQKIAYSEPSDDAFKFQRRYSAGPLYAPVTGYHSVTAQSATGLESIANAELSGTASSQWISRLEQLLAGAKPRGGALELTINPAVQEAAWEALGERRGAVVALEPGSGRILALVSRPTFDPSLVTSNDAVANRERFTELENDPARPLVNRAIAGDLYAPGSTFKVVTASALLTHKLITPETEIDAPAEVTLPGTDSVLINYGGAECGDGRVTFQEAFDQSCNTPFVELSQKLGSERLASEAKAYGFGEPLEIPLRVTPSNYPEGSDPAQNAMLSIGQFDLRATPLQMALVAATIANGGVQMQPYLVERELSADLETTATTSPQVLRQSTSPEVAQVLSQMMVSEVENGTGEAAGLPDVSVAGKTGTAQTGSDEGGPHTWFIGFAPANKPTIAVAVLVEGGEQAGDYDTGGAVAAPIARAVFEAALR</sequence>
<protein>
    <submittedName>
        <fullName evidence="4">Uncharacterized protein</fullName>
    </submittedName>
</protein>
<evidence type="ECO:0000256" key="1">
    <source>
        <dbReference type="SAM" id="MobiDB-lite"/>
    </source>
</evidence>
<dbReference type="Pfam" id="PF21922">
    <property type="entry name" value="PBP_dimer_2"/>
    <property type="match status" value="1"/>
</dbReference>
<feature type="region of interest" description="Disordered" evidence="1">
    <location>
        <begin position="409"/>
        <end position="433"/>
    </location>
</feature>
<dbReference type="Gene3D" id="3.40.710.10">
    <property type="entry name" value="DD-peptidase/beta-lactamase superfamily"/>
    <property type="match status" value="1"/>
</dbReference>
<proteinExistence type="predicted"/>
<evidence type="ECO:0000313" key="4">
    <source>
        <dbReference type="EMBL" id="OKL51287.1"/>
    </source>
</evidence>
<evidence type="ECO:0000313" key="5">
    <source>
        <dbReference type="Proteomes" id="UP000185612"/>
    </source>
</evidence>
<comment type="caution">
    <text evidence="4">The sequence shown here is derived from an EMBL/GenBank/DDBJ whole genome shotgun (WGS) entry which is preliminary data.</text>
</comment>
<feature type="domain" description="Penicillin-binding protein transpeptidase" evidence="2">
    <location>
        <begin position="156"/>
        <end position="479"/>
    </location>
</feature>
<evidence type="ECO:0000259" key="2">
    <source>
        <dbReference type="Pfam" id="PF00905"/>
    </source>
</evidence>
<dbReference type="OrthoDB" id="9766847at2"/>
<dbReference type="SUPFAM" id="SSF56601">
    <property type="entry name" value="beta-lactamase/transpeptidase-like"/>
    <property type="match status" value="1"/>
</dbReference>
<dbReference type="InterPro" id="IPR001460">
    <property type="entry name" value="PCN-bd_Tpept"/>
</dbReference>
<accession>A0A1Q5PUN8</accession>
<name>A0A1Q5PUN8_9ACTO</name>
<dbReference type="AlphaFoldDB" id="A0A1Q5PUN8"/>
<dbReference type="RefSeq" id="WP_073825138.1">
    <property type="nucleotide sequence ID" value="NZ_JAUNKL010000052.1"/>
</dbReference>
<dbReference type="Gene3D" id="3.90.1310.10">
    <property type="entry name" value="Penicillin-binding protein 2a (Domain 2)"/>
    <property type="match status" value="1"/>
</dbReference>
<dbReference type="PANTHER" id="PTHR30627">
    <property type="entry name" value="PEPTIDOGLYCAN D,D-TRANSPEPTIDASE"/>
    <property type="match status" value="1"/>
</dbReference>
<dbReference type="InterPro" id="IPR050515">
    <property type="entry name" value="Beta-lactam/transpept"/>
</dbReference>